<proteinExistence type="predicted"/>
<sequence length="136" mass="14234">MPGGSNTQKPTRRQSKTTNKTIHKRRGTTSSDNSPGPDPSSAGFRASSPPQPMGMINVLQVVGGVPAVVLLLSAHELSSIVGRADASVCLLTSVVALVACLMGSPDLPYCFLMKFHSSIAMAAYVPSSANYMCHES</sequence>
<reference evidence="1" key="1">
    <citation type="submission" date="2020-05" db="EMBL/GenBank/DDBJ databases">
        <title>Large-scale comparative analyses of tick genomes elucidate their genetic diversity and vector capacities.</title>
        <authorList>
            <person name="Jia N."/>
            <person name="Wang J."/>
            <person name="Shi W."/>
            <person name="Du L."/>
            <person name="Sun Y."/>
            <person name="Zhan W."/>
            <person name="Jiang J."/>
            <person name="Wang Q."/>
            <person name="Zhang B."/>
            <person name="Ji P."/>
            <person name="Sakyi L.B."/>
            <person name="Cui X."/>
            <person name="Yuan T."/>
            <person name="Jiang B."/>
            <person name="Yang W."/>
            <person name="Lam T.T.-Y."/>
            <person name="Chang Q."/>
            <person name="Ding S."/>
            <person name="Wang X."/>
            <person name="Zhu J."/>
            <person name="Ruan X."/>
            <person name="Zhao L."/>
            <person name="Wei J."/>
            <person name="Que T."/>
            <person name="Du C."/>
            <person name="Cheng J."/>
            <person name="Dai P."/>
            <person name="Han X."/>
            <person name="Huang E."/>
            <person name="Gao Y."/>
            <person name="Liu J."/>
            <person name="Shao H."/>
            <person name="Ye R."/>
            <person name="Li L."/>
            <person name="Wei W."/>
            <person name="Wang X."/>
            <person name="Wang C."/>
            <person name="Yang T."/>
            <person name="Huo Q."/>
            <person name="Li W."/>
            <person name="Guo W."/>
            <person name="Chen H."/>
            <person name="Zhou L."/>
            <person name="Ni X."/>
            <person name="Tian J."/>
            <person name="Zhou Y."/>
            <person name="Sheng Y."/>
            <person name="Liu T."/>
            <person name="Pan Y."/>
            <person name="Xia L."/>
            <person name="Li J."/>
            <person name="Zhao F."/>
            <person name="Cao W."/>
        </authorList>
    </citation>
    <scope>NUCLEOTIDE SEQUENCE</scope>
    <source>
        <strain evidence="1">Hyas-2018</strain>
    </source>
</reference>
<gene>
    <name evidence="1" type="ORF">HPB50_009152</name>
</gene>
<protein>
    <submittedName>
        <fullName evidence="1">Uncharacterized protein</fullName>
    </submittedName>
</protein>
<accession>A0ACB7S1A3</accession>
<evidence type="ECO:0000313" key="2">
    <source>
        <dbReference type="Proteomes" id="UP000821845"/>
    </source>
</evidence>
<dbReference type="Proteomes" id="UP000821845">
    <property type="component" value="Chromosome 6"/>
</dbReference>
<comment type="caution">
    <text evidence="1">The sequence shown here is derived from an EMBL/GenBank/DDBJ whole genome shotgun (WGS) entry which is preliminary data.</text>
</comment>
<organism evidence="1 2">
    <name type="scientific">Hyalomma asiaticum</name>
    <name type="common">Tick</name>
    <dbReference type="NCBI Taxonomy" id="266040"/>
    <lineage>
        <taxon>Eukaryota</taxon>
        <taxon>Metazoa</taxon>
        <taxon>Ecdysozoa</taxon>
        <taxon>Arthropoda</taxon>
        <taxon>Chelicerata</taxon>
        <taxon>Arachnida</taxon>
        <taxon>Acari</taxon>
        <taxon>Parasitiformes</taxon>
        <taxon>Ixodida</taxon>
        <taxon>Ixodoidea</taxon>
        <taxon>Ixodidae</taxon>
        <taxon>Hyalomminae</taxon>
        <taxon>Hyalomma</taxon>
    </lineage>
</organism>
<keyword evidence="2" id="KW-1185">Reference proteome</keyword>
<dbReference type="EMBL" id="CM023486">
    <property type="protein sequence ID" value="KAH6927837.1"/>
    <property type="molecule type" value="Genomic_DNA"/>
</dbReference>
<name>A0ACB7S1A3_HYAAI</name>
<evidence type="ECO:0000313" key="1">
    <source>
        <dbReference type="EMBL" id="KAH6927837.1"/>
    </source>
</evidence>